<dbReference type="RefSeq" id="WP_141135859.1">
    <property type="nucleotide sequence ID" value="NZ_FZON01000020.1"/>
</dbReference>
<dbReference type="Proteomes" id="UP000198440">
    <property type="component" value="Unassembled WGS sequence"/>
</dbReference>
<organism evidence="1 2">
    <name type="scientific">Antarctobacter heliothermus</name>
    <dbReference type="NCBI Taxonomy" id="74033"/>
    <lineage>
        <taxon>Bacteria</taxon>
        <taxon>Pseudomonadati</taxon>
        <taxon>Pseudomonadota</taxon>
        <taxon>Alphaproteobacteria</taxon>
        <taxon>Rhodobacterales</taxon>
        <taxon>Roseobacteraceae</taxon>
        <taxon>Antarctobacter</taxon>
    </lineage>
</organism>
<sequence>MGMMIGLARRLVEMASCHHAMYLVLAAVYAAAEMSLCDKALVSEVAMFVYFTLAVRPGH</sequence>
<name>A0A239FH36_9RHOB</name>
<reference evidence="1 2" key="1">
    <citation type="submission" date="2017-06" db="EMBL/GenBank/DDBJ databases">
        <authorList>
            <person name="Kim H.J."/>
            <person name="Triplett B.A."/>
        </authorList>
    </citation>
    <scope>NUCLEOTIDE SEQUENCE [LARGE SCALE GENOMIC DNA]</scope>
    <source>
        <strain evidence="1 2">DSM 11445</strain>
    </source>
</reference>
<dbReference type="AlphaFoldDB" id="A0A239FH36"/>
<evidence type="ECO:0000313" key="1">
    <source>
        <dbReference type="EMBL" id="SNS55623.1"/>
    </source>
</evidence>
<dbReference type="EMBL" id="FZON01000020">
    <property type="protein sequence ID" value="SNS55623.1"/>
    <property type="molecule type" value="Genomic_DNA"/>
</dbReference>
<protein>
    <submittedName>
        <fullName evidence="1">Uncharacterized protein</fullName>
    </submittedName>
</protein>
<gene>
    <name evidence="1" type="ORF">SAMN04488078_10207</name>
</gene>
<evidence type="ECO:0000313" key="2">
    <source>
        <dbReference type="Proteomes" id="UP000198440"/>
    </source>
</evidence>
<accession>A0A239FH36</accession>
<proteinExistence type="predicted"/>